<evidence type="ECO:0000256" key="6">
    <source>
        <dbReference type="PROSITE-ProRule" id="PRU00339"/>
    </source>
</evidence>
<dbReference type="InterPro" id="IPR036890">
    <property type="entry name" value="HATPase_C_sf"/>
</dbReference>
<dbReference type="EC" id="2.7.13.3" evidence="2"/>
<dbReference type="Gene3D" id="3.30.565.10">
    <property type="entry name" value="Histidine kinase-like ATPase, C-terminal domain"/>
    <property type="match status" value="1"/>
</dbReference>
<evidence type="ECO:0000313" key="10">
    <source>
        <dbReference type="EMBL" id="SHF49167.1"/>
    </source>
</evidence>
<evidence type="ECO:0000259" key="9">
    <source>
        <dbReference type="PROSITE" id="PS50110"/>
    </source>
</evidence>
<dbReference type="PANTHER" id="PTHR45339">
    <property type="entry name" value="HYBRID SIGNAL TRANSDUCTION HISTIDINE KINASE J"/>
    <property type="match status" value="1"/>
</dbReference>
<dbReference type="InterPro" id="IPR011006">
    <property type="entry name" value="CheY-like_superfamily"/>
</dbReference>
<dbReference type="InterPro" id="IPR036097">
    <property type="entry name" value="HisK_dim/P_sf"/>
</dbReference>
<dbReference type="InterPro" id="IPR003594">
    <property type="entry name" value="HATPase_dom"/>
</dbReference>
<evidence type="ECO:0000256" key="4">
    <source>
        <dbReference type="ARBA" id="ARBA00023012"/>
    </source>
</evidence>
<dbReference type="CDD" id="cd16922">
    <property type="entry name" value="HATPase_EvgS-ArcB-TorS-like"/>
    <property type="match status" value="1"/>
</dbReference>
<dbReference type="Pfam" id="PF00072">
    <property type="entry name" value="Response_reg"/>
    <property type="match status" value="1"/>
</dbReference>
<dbReference type="FunFam" id="3.30.565.10:FF:000010">
    <property type="entry name" value="Sensor histidine kinase RcsC"/>
    <property type="match status" value="1"/>
</dbReference>
<reference evidence="10 11" key="1">
    <citation type="submission" date="2016-11" db="EMBL/GenBank/DDBJ databases">
        <authorList>
            <person name="Jaros S."/>
            <person name="Januszkiewicz K."/>
            <person name="Wedrychowicz H."/>
        </authorList>
    </citation>
    <scope>NUCLEOTIDE SEQUENCE [LARGE SCALE GENOMIC DNA]</scope>
    <source>
        <strain evidence="10 11">DSM 25660</strain>
    </source>
</reference>
<name>A0A1M5C3H9_9FLAO</name>
<dbReference type="PROSITE" id="PS50110">
    <property type="entry name" value="RESPONSE_REGULATORY"/>
    <property type="match status" value="1"/>
</dbReference>
<feature type="domain" description="Response regulatory" evidence="9">
    <location>
        <begin position="608"/>
        <end position="724"/>
    </location>
</feature>
<dbReference type="CDD" id="cd00082">
    <property type="entry name" value="HisKA"/>
    <property type="match status" value="1"/>
</dbReference>
<feature type="modified residue" description="4-aspartylphosphate" evidence="5">
    <location>
        <position position="659"/>
    </location>
</feature>
<evidence type="ECO:0000256" key="7">
    <source>
        <dbReference type="SAM" id="Coils"/>
    </source>
</evidence>
<dbReference type="AlphaFoldDB" id="A0A1M5C3H9"/>
<dbReference type="Pfam" id="PF00512">
    <property type="entry name" value="HisKA"/>
    <property type="match status" value="1"/>
</dbReference>
<evidence type="ECO:0000256" key="3">
    <source>
        <dbReference type="ARBA" id="ARBA00022553"/>
    </source>
</evidence>
<dbReference type="InterPro" id="IPR005467">
    <property type="entry name" value="His_kinase_dom"/>
</dbReference>
<dbReference type="CDD" id="cd17546">
    <property type="entry name" value="REC_hyHK_CKI1_RcsC-like"/>
    <property type="match status" value="1"/>
</dbReference>
<dbReference type="Pfam" id="PF13424">
    <property type="entry name" value="TPR_12"/>
    <property type="match status" value="1"/>
</dbReference>
<comment type="catalytic activity">
    <reaction evidence="1">
        <text>ATP + protein L-histidine = ADP + protein N-phospho-L-histidine.</text>
        <dbReference type="EC" id="2.7.13.3"/>
    </reaction>
</comment>
<keyword evidence="3 5" id="KW-0597">Phosphoprotein</keyword>
<evidence type="ECO:0000256" key="5">
    <source>
        <dbReference type="PROSITE-ProRule" id="PRU00169"/>
    </source>
</evidence>
<dbReference type="InterPro" id="IPR003661">
    <property type="entry name" value="HisK_dim/P_dom"/>
</dbReference>
<dbReference type="RefSeq" id="WP_073363622.1">
    <property type="nucleotide sequence ID" value="NZ_FQVQ01000010.1"/>
</dbReference>
<dbReference type="SUPFAM" id="SSF55874">
    <property type="entry name" value="ATPase domain of HSP90 chaperone/DNA topoisomerase II/histidine kinase"/>
    <property type="match status" value="1"/>
</dbReference>
<feature type="domain" description="Histidine kinase" evidence="8">
    <location>
        <begin position="362"/>
        <end position="583"/>
    </location>
</feature>
<accession>A0A1M5C3H9</accession>
<dbReference type="Gene3D" id="1.10.287.130">
    <property type="match status" value="1"/>
</dbReference>
<feature type="coiled-coil region" evidence="7">
    <location>
        <begin position="276"/>
        <end position="303"/>
    </location>
</feature>
<dbReference type="InterPro" id="IPR001789">
    <property type="entry name" value="Sig_transdc_resp-reg_receiver"/>
</dbReference>
<keyword evidence="10" id="KW-0418">Kinase</keyword>
<keyword evidence="7" id="KW-0175">Coiled coil</keyword>
<keyword evidence="6" id="KW-0802">TPR repeat</keyword>
<dbReference type="GO" id="GO:0000155">
    <property type="term" value="F:phosphorelay sensor kinase activity"/>
    <property type="evidence" value="ECO:0007669"/>
    <property type="project" value="InterPro"/>
</dbReference>
<dbReference type="Pfam" id="PF02518">
    <property type="entry name" value="HATPase_c"/>
    <property type="match status" value="1"/>
</dbReference>
<dbReference type="PROSITE" id="PS50005">
    <property type="entry name" value="TPR"/>
    <property type="match status" value="1"/>
</dbReference>
<keyword evidence="10" id="KW-0808">Transferase</keyword>
<proteinExistence type="predicted"/>
<evidence type="ECO:0000256" key="1">
    <source>
        <dbReference type="ARBA" id="ARBA00000085"/>
    </source>
</evidence>
<dbReference type="SUPFAM" id="SSF48452">
    <property type="entry name" value="TPR-like"/>
    <property type="match status" value="2"/>
</dbReference>
<keyword evidence="11" id="KW-1185">Reference proteome</keyword>
<dbReference type="PROSITE" id="PS50109">
    <property type="entry name" value="HIS_KIN"/>
    <property type="match status" value="1"/>
</dbReference>
<organism evidence="10 11">
    <name type="scientific">Flavobacterium fontis</name>
    <dbReference type="NCBI Taxonomy" id="1124188"/>
    <lineage>
        <taxon>Bacteria</taxon>
        <taxon>Pseudomonadati</taxon>
        <taxon>Bacteroidota</taxon>
        <taxon>Flavobacteriia</taxon>
        <taxon>Flavobacteriales</taxon>
        <taxon>Flavobacteriaceae</taxon>
        <taxon>Flavobacterium</taxon>
    </lineage>
</organism>
<dbReference type="PRINTS" id="PR00344">
    <property type="entry name" value="BCTRLSENSOR"/>
</dbReference>
<dbReference type="SMART" id="SM00387">
    <property type="entry name" value="HATPase_c"/>
    <property type="match status" value="1"/>
</dbReference>
<evidence type="ECO:0000259" key="8">
    <source>
        <dbReference type="PROSITE" id="PS50109"/>
    </source>
</evidence>
<dbReference type="Gene3D" id="3.40.50.2300">
    <property type="match status" value="1"/>
</dbReference>
<dbReference type="STRING" id="1124188.SAMN05444377_11083"/>
<dbReference type="EMBL" id="FQVQ01000010">
    <property type="protein sequence ID" value="SHF49167.1"/>
    <property type="molecule type" value="Genomic_DNA"/>
</dbReference>
<dbReference type="SMART" id="SM00448">
    <property type="entry name" value="REC"/>
    <property type="match status" value="1"/>
</dbReference>
<dbReference type="SMART" id="SM00388">
    <property type="entry name" value="HisKA"/>
    <property type="match status" value="1"/>
</dbReference>
<dbReference type="OrthoDB" id="4457677at2"/>
<dbReference type="SUPFAM" id="SSF52172">
    <property type="entry name" value="CheY-like"/>
    <property type="match status" value="1"/>
</dbReference>
<dbReference type="InterPro" id="IPR004358">
    <property type="entry name" value="Sig_transdc_His_kin-like_C"/>
</dbReference>
<sequence length="725" mass="83046">MRKLWFFIVFTCVVSAQKKVSKPFDSVGYYFEQIQYHKKANNYRNCLNFAQKAINYAQKKSDEKALGDSYFNLGLIYFDLKKNEDAIDAFVRSIAFYSNLAPSREQALCYYYLGLTYIEQNNTALAENNLNKAQAIYQKLKIHSAIEMINLQRAIVYKRMGRNNQAQGILEKIVSLTDTVHNRKIVPEALYHLGMLEKEKKRNNLALNYMTRALKQSEGQAGLQAKILLALSEIYEKNANLELSHAYLKRYVQLKEKNDIQYLQKIEPVDFDSFKNAEKLKHAEQLERENESQTKAKNFAKLISILAIALISILSLLSLSLYKNNILRNESNKLLQEKNRELEIAKERAENATKARSEFLSTVSHELRTPLNAINGITHLLIEDNPKESQIEYLNSLQFSGNYLLTFINDILEINRIESENVPVENIQCAFHTQLKNIQNSFKEIAQENNNIFEIDIDKSIPEHLICDPTKLSQIIINLVNNALKFTKNGHVRLSTHLEEIQDKTIKIKFQVADNGIGIPEDKQHEIFESFSQGSIEINRKYGGTGLGLAIVKRLVELLGGTITLNSKVGLGTTFTFILPFQVSETLIEEKKTFETEEPVETVVEGKRILLVEDNKINQMITKKMLENRGMSCRILDNGEDSVTLLRKEPNSYDLVLMDVHLPGINGTIATQQIREFNTQIPIIALTAISLNENREMLLSYGMTEVLTKPFEPEKFYKIIADHLL</sequence>
<evidence type="ECO:0000313" key="11">
    <source>
        <dbReference type="Proteomes" id="UP000184147"/>
    </source>
</evidence>
<dbReference type="InterPro" id="IPR011990">
    <property type="entry name" value="TPR-like_helical_dom_sf"/>
</dbReference>
<dbReference type="PANTHER" id="PTHR45339:SF1">
    <property type="entry name" value="HYBRID SIGNAL TRANSDUCTION HISTIDINE KINASE J"/>
    <property type="match status" value="1"/>
</dbReference>
<dbReference type="SUPFAM" id="SSF47384">
    <property type="entry name" value="Homodimeric domain of signal transducing histidine kinase"/>
    <property type="match status" value="1"/>
</dbReference>
<dbReference type="Gene3D" id="1.25.40.10">
    <property type="entry name" value="Tetratricopeptide repeat domain"/>
    <property type="match status" value="2"/>
</dbReference>
<dbReference type="InterPro" id="IPR019734">
    <property type="entry name" value="TPR_rpt"/>
</dbReference>
<protein>
    <recommendedName>
        <fullName evidence="2">histidine kinase</fullName>
        <ecNumber evidence="2">2.7.13.3</ecNumber>
    </recommendedName>
</protein>
<keyword evidence="4" id="KW-0902">Two-component regulatory system</keyword>
<evidence type="ECO:0000256" key="2">
    <source>
        <dbReference type="ARBA" id="ARBA00012438"/>
    </source>
</evidence>
<feature type="coiled-coil region" evidence="7">
    <location>
        <begin position="328"/>
        <end position="355"/>
    </location>
</feature>
<feature type="repeat" description="TPR" evidence="6">
    <location>
        <begin position="67"/>
        <end position="100"/>
    </location>
</feature>
<dbReference type="SMART" id="SM00028">
    <property type="entry name" value="TPR"/>
    <property type="match status" value="4"/>
</dbReference>
<gene>
    <name evidence="10" type="ORF">SAMN05444377_11083</name>
</gene>
<dbReference type="Proteomes" id="UP000184147">
    <property type="component" value="Unassembled WGS sequence"/>
</dbReference>